<evidence type="ECO:0000259" key="1">
    <source>
        <dbReference type="Pfam" id="PF07007"/>
    </source>
</evidence>
<dbReference type="Pfam" id="PF07007">
    <property type="entry name" value="LprI"/>
    <property type="match status" value="1"/>
</dbReference>
<dbReference type="AlphaFoldDB" id="A0A5M8QIG7"/>
<reference evidence="2 3" key="1">
    <citation type="submission" date="2019-07" db="EMBL/GenBank/DDBJ databases">
        <authorList>
            <person name="Qu J.-H."/>
        </authorList>
    </citation>
    <scope>NUCLEOTIDE SEQUENCE [LARGE SCALE GENOMIC DNA]</scope>
    <source>
        <strain evidence="2 3">MDT1-10-3</strain>
    </source>
</reference>
<dbReference type="EMBL" id="VKKZ01000020">
    <property type="protein sequence ID" value="KAA6434764.1"/>
    <property type="molecule type" value="Genomic_DNA"/>
</dbReference>
<accession>A0A5M8QIG7</accession>
<protein>
    <submittedName>
        <fullName evidence="2">DUF1311 domain-containing protein</fullName>
    </submittedName>
</protein>
<dbReference type="Gene3D" id="1.20.1270.180">
    <property type="match status" value="1"/>
</dbReference>
<gene>
    <name evidence="2" type="ORF">FOE74_11365</name>
</gene>
<dbReference type="Proteomes" id="UP000323866">
    <property type="component" value="Unassembled WGS sequence"/>
</dbReference>
<comment type="caution">
    <text evidence="2">The sequence shown here is derived from an EMBL/GenBank/DDBJ whole genome shotgun (WGS) entry which is preliminary data.</text>
</comment>
<organism evidence="2 3">
    <name type="scientific">Rufibacter glacialis</name>
    <dbReference type="NCBI Taxonomy" id="1259555"/>
    <lineage>
        <taxon>Bacteria</taxon>
        <taxon>Pseudomonadati</taxon>
        <taxon>Bacteroidota</taxon>
        <taxon>Cytophagia</taxon>
        <taxon>Cytophagales</taxon>
        <taxon>Hymenobacteraceae</taxon>
        <taxon>Rufibacter</taxon>
    </lineage>
</organism>
<sequence length="68" mass="7747">MQGAKNHPMDGELQARLDTPQNYTTSGMMDCLARATEEWESELNQHYKAFLALLAPQQKGRLKAVQRK</sequence>
<name>A0A5M8QIG7_9BACT</name>
<dbReference type="InterPro" id="IPR009739">
    <property type="entry name" value="LprI-like_N"/>
</dbReference>
<dbReference type="OrthoDB" id="7340239at2"/>
<feature type="domain" description="Lysozyme inhibitor LprI-like N-terminal" evidence="1">
    <location>
        <begin position="21"/>
        <end position="67"/>
    </location>
</feature>
<reference evidence="2 3" key="2">
    <citation type="submission" date="2019-09" db="EMBL/GenBank/DDBJ databases">
        <title>A bacterium isolated from glacier soil.</title>
        <authorList>
            <person name="Liu Q."/>
        </authorList>
    </citation>
    <scope>NUCLEOTIDE SEQUENCE [LARGE SCALE GENOMIC DNA]</scope>
    <source>
        <strain evidence="2 3">MDT1-10-3</strain>
    </source>
</reference>
<evidence type="ECO:0000313" key="3">
    <source>
        <dbReference type="Proteomes" id="UP000323866"/>
    </source>
</evidence>
<proteinExistence type="predicted"/>
<evidence type="ECO:0000313" key="2">
    <source>
        <dbReference type="EMBL" id="KAA6434764.1"/>
    </source>
</evidence>